<feature type="transmembrane region" description="Helical" evidence="1">
    <location>
        <begin position="130"/>
        <end position="153"/>
    </location>
</feature>
<feature type="transmembrane region" description="Helical" evidence="1">
    <location>
        <begin position="87"/>
        <end position="110"/>
    </location>
</feature>
<dbReference type="STRING" id="1195236.CTER_1263"/>
<feature type="transmembrane region" description="Helical" evidence="1">
    <location>
        <begin position="165"/>
        <end position="182"/>
    </location>
</feature>
<proteinExistence type="predicted"/>
<dbReference type="EMBL" id="AORV01000026">
    <property type="protein sequence ID" value="EMS72727.1"/>
    <property type="molecule type" value="Genomic_DNA"/>
</dbReference>
<organism evidence="2 3">
    <name type="scientific">Ruminiclostridium cellobioparum subsp. termitidis CT1112</name>
    <dbReference type="NCBI Taxonomy" id="1195236"/>
    <lineage>
        <taxon>Bacteria</taxon>
        <taxon>Bacillati</taxon>
        <taxon>Bacillota</taxon>
        <taxon>Clostridia</taxon>
        <taxon>Eubacteriales</taxon>
        <taxon>Oscillospiraceae</taxon>
        <taxon>Ruminiclostridium</taxon>
    </lineage>
</organism>
<dbReference type="Proteomes" id="UP000014155">
    <property type="component" value="Unassembled WGS sequence"/>
</dbReference>
<evidence type="ECO:0000313" key="3">
    <source>
        <dbReference type="Proteomes" id="UP000014155"/>
    </source>
</evidence>
<reference evidence="2 3" key="1">
    <citation type="journal article" date="2013" name="Genome Announc.">
        <title>Draft Genome Sequence of the Cellulolytic, Mesophilic, Anaerobic Bacterium Clostridium termitidis Strain CT1112 (DSM 5398).</title>
        <authorList>
            <person name="Lal S."/>
            <person name="Ramachandran U."/>
            <person name="Zhang X."/>
            <person name="Munir R."/>
            <person name="Sparling R."/>
            <person name="Levin D.B."/>
        </authorList>
    </citation>
    <scope>NUCLEOTIDE SEQUENCE [LARGE SCALE GENOMIC DNA]</scope>
    <source>
        <strain evidence="2 3">CT1112</strain>
    </source>
</reference>
<comment type="caution">
    <text evidence="2">The sequence shown here is derived from an EMBL/GenBank/DDBJ whole genome shotgun (WGS) entry which is preliminary data.</text>
</comment>
<sequence>MKQKPGIIKVGGISLIISGVLFFVQYLFLLPLPAPPSVDAELMAWLADWRFNIAMADEVFFFATLLMIPSIAALYRILVRADRIKTLVGCGLLVTIIPVNIMLVIILGRLVYPVYNIELSPDIYKLIISIYYGGMHCTAIILSAATIILSFAIRKSVLGKPAANFGFLAGIFDLIGAYPWLLGTAMAFVSQLFFPAWFVILGIRILIGAGQFEH</sequence>
<evidence type="ECO:0000313" key="2">
    <source>
        <dbReference type="EMBL" id="EMS72727.1"/>
    </source>
</evidence>
<feature type="transmembrane region" description="Helical" evidence="1">
    <location>
        <begin position="188"/>
        <end position="207"/>
    </location>
</feature>
<keyword evidence="1" id="KW-1133">Transmembrane helix</keyword>
<accession>S0FLF3</accession>
<keyword evidence="3" id="KW-1185">Reference proteome</keyword>
<protein>
    <recommendedName>
        <fullName evidence="4">DUF4386 family protein</fullName>
    </recommendedName>
</protein>
<name>S0FLF3_RUMCE</name>
<keyword evidence="1" id="KW-0472">Membrane</keyword>
<feature type="transmembrane region" description="Helical" evidence="1">
    <location>
        <begin position="49"/>
        <end position="75"/>
    </location>
</feature>
<feature type="transmembrane region" description="Helical" evidence="1">
    <location>
        <begin position="7"/>
        <end position="29"/>
    </location>
</feature>
<keyword evidence="1" id="KW-0812">Transmembrane</keyword>
<evidence type="ECO:0008006" key="4">
    <source>
        <dbReference type="Google" id="ProtNLM"/>
    </source>
</evidence>
<gene>
    <name evidence="2" type="ORF">CTER_1263</name>
</gene>
<dbReference type="AlphaFoldDB" id="S0FLF3"/>
<dbReference type="PATRIC" id="fig|1195236.3.peg.1576"/>
<evidence type="ECO:0000256" key="1">
    <source>
        <dbReference type="SAM" id="Phobius"/>
    </source>
</evidence>
<dbReference type="RefSeq" id="WP_004624988.1">
    <property type="nucleotide sequence ID" value="NZ_AORV01000026.1"/>
</dbReference>